<dbReference type="GO" id="GO:0006210">
    <property type="term" value="P:thymine catabolic process"/>
    <property type="evidence" value="ECO:0007669"/>
    <property type="project" value="TreeGrafter"/>
</dbReference>
<dbReference type="SUPFAM" id="SSF51395">
    <property type="entry name" value="FMN-linked oxidoreductases"/>
    <property type="match status" value="1"/>
</dbReference>
<dbReference type="EMBL" id="WNUI01000547">
    <property type="protein sequence ID" value="MDZ4910640.1"/>
    <property type="molecule type" value="Genomic_DNA"/>
</dbReference>
<dbReference type="InterPro" id="IPR005720">
    <property type="entry name" value="Dihydroorotate_DH_cat"/>
</dbReference>
<evidence type="ECO:0000313" key="8">
    <source>
        <dbReference type="EMBL" id="MDZ4910640.1"/>
    </source>
</evidence>
<evidence type="ECO:0000256" key="4">
    <source>
        <dbReference type="ARBA" id="ARBA00049578"/>
    </source>
</evidence>
<dbReference type="GO" id="GO:0005737">
    <property type="term" value="C:cytoplasm"/>
    <property type="evidence" value="ECO:0007669"/>
    <property type="project" value="InterPro"/>
</dbReference>
<dbReference type="Pfam" id="PF01180">
    <property type="entry name" value="DHO_dh"/>
    <property type="match status" value="1"/>
</dbReference>
<sequence length="136" mass="14813">SEQVAYNGQGLQNIRFYSRFQLERWQEELKIAKSDGGIVIASISGHSPSEVTYLAKKLEKYGADAIEISLSCPLGEGVEVPCSDTNFVYEIVKDVVKNVKIPVMVKLSQHVNNISEVSKAAKKAGASAISAINTIR</sequence>
<comment type="function">
    <text evidence="4">Involved in pyrimidine base degradation. Catalyzes physiologically the reduction of uracil to 5,6-dihydrouracil (DHU) by using NADH as a specific cosubstrate. It also catalyzes the reverse reaction and the reduction of thymine to 5,6-dihydrothymine (DHT).</text>
</comment>
<dbReference type="RefSeq" id="WP_322395837.1">
    <property type="nucleotide sequence ID" value="NZ_WNUI01000547.1"/>
</dbReference>
<comment type="catalytic activity">
    <reaction evidence="2">
        <text>5,6-dihydrothymine + NAD(+) = thymine + NADH + H(+)</text>
        <dbReference type="Rhea" id="RHEA:28791"/>
        <dbReference type="ChEBI" id="CHEBI:15378"/>
        <dbReference type="ChEBI" id="CHEBI:17821"/>
        <dbReference type="ChEBI" id="CHEBI:27468"/>
        <dbReference type="ChEBI" id="CHEBI:57540"/>
        <dbReference type="ChEBI" id="CHEBI:57945"/>
        <dbReference type="EC" id="1.3.1.1"/>
    </reaction>
</comment>
<evidence type="ECO:0000256" key="5">
    <source>
        <dbReference type="ARBA" id="ARBA00049714"/>
    </source>
</evidence>
<feature type="non-terminal residue" evidence="8">
    <location>
        <position position="136"/>
    </location>
</feature>
<dbReference type="AlphaFoldDB" id="A0AAW9I9Q7"/>
<name>A0AAW9I9Q7_CLOPF</name>
<organism evidence="8 9">
    <name type="scientific">Clostridium perfringens</name>
    <dbReference type="NCBI Taxonomy" id="1502"/>
    <lineage>
        <taxon>Bacteria</taxon>
        <taxon>Bacillati</taxon>
        <taxon>Bacillota</taxon>
        <taxon>Clostridia</taxon>
        <taxon>Eubacteriales</taxon>
        <taxon>Clostridiaceae</taxon>
        <taxon>Clostridium</taxon>
    </lineage>
</organism>
<keyword evidence="1" id="KW-0560">Oxidoreductase</keyword>
<proteinExistence type="predicted"/>
<reference evidence="8" key="1">
    <citation type="submission" date="2019-11" db="EMBL/GenBank/DDBJ databases">
        <title>Characterization of Clostridium perfringens isolates from swine manure treated agricultural soils.</title>
        <authorList>
            <person name="Wushke S.T."/>
        </authorList>
    </citation>
    <scope>NUCLEOTIDE SEQUENCE</scope>
    <source>
        <strain evidence="8">X94</strain>
    </source>
</reference>
<accession>A0AAW9I9Q7</accession>
<dbReference type="InterPro" id="IPR013785">
    <property type="entry name" value="Aldolase_TIM"/>
</dbReference>
<evidence type="ECO:0000256" key="1">
    <source>
        <dbReference type="ARBA" id="ARBA00023002"/>
    </source>
</evidence>
<comment type="subunit">
    <text evidence="5">Heterotetramer of 2 PreA and 2 PreT subunits.</text>
</comment>
<evidence type="ECO:0000256" key="3">
    <source>
        <dbReference type="ARBA" id="ARBA00048792"/>
    </source>
</evidence>
<dbReference type="GO" id="GO:0006212">
    <property type="term" value="P:uracil catabolic process"/>
    <property type="evidence" value="ECO:0007669"/>
    <property type="project" value="TreeGrafter"/>
</dbReference>
<dbReference type="Proteomes" id="UP001288778">
    <property type="component" value="Unassembled WGS sequence"/>
</dbReference>
<dbReference type="Gene3D" id="3.20.20.70">
    <property type="entry name" value="Aldolase class I"/>
    <property type="match status" value="1"/>
</dbReference>
<evidence type="ECO:0000256" key="2">
    <source>
        <dbReference type="ARBA" id="ARBA00047685"/>
    </source>
</evidence>
<dbReference type="PANTHER" id="PTHR43073">
    <property type="entry name" value="DIHYDROPYRIMIDINE DEHYDROGENASE [NADP(+)]"/>
    <property type="match status" value="1"/>
</dbReference>
<feature type="domain" description="Dihydroorotate dehydrogenase catalytic" evidence="7">
    <location>
        <begin position="22"/>
        <end position="134"/>
    </location>
</feature>
<protein>
    <recommendedName>
        <fullName evidence="6">dihydrouracil dehydrogenase (NAD(+))</fullName>
        <ecNumber evidence="6">1.3.1.1</ecNumber>
    </recommendedName>
</protein>
<gene>
    <name evidence="8" type="ORF">GNF68_16780</name>
</gene>
<comment type="caution">
    <text evidence="8">The sequence shown here is derived from an EMBL/GenBank/DDBJ whole genome shotgun (WGS) entry which is preliminary data.</text>
</comment>
<evidence type="ECO:0000256" key="6">
    <source>
        <dbReference type="ARBA" id="ARBA00049728"/>
    </source>
</evidence>
<dbReference type="GO" id="GO:0002058">
    <property type="term" value="F:uracil binding"/>
    <property type="evidence" value="ECO:0007669"/>
    <property type="project" value="TreeGrafter"/>
</dbReference>
<dbReference type="EC" id="1.3.1.1" evidence="6"/>
<dbReference type="PANTHER" id="PTHR43073:SF2">
    <property type="entry name" value="DIHYDROPYRIMIDINE DEHYDROGENASE [NADP(+)]"/>
    <property type="match status" value="1"/>
</dbReference>
<feature type="non-terminal residue" evidence="8">
    <location>
        <position position="1"/>
    </location>
</feature>
<evidence type="ECO:0000259" key="7">
    <source>
        <dbReference type="Pfam" id="PF01180"/>
    </source>
</evidence>
<comment type="catalytic activity">
    <reaction evidence="3">
        <text>5,6-dihydrouracil + NAD(+) = uracil + NADH + H(+)</text>
        <dbReference type="Rhea" id="RHEA:20189"/>
        <dbReference type="ChEBI" id="CHEBI:15378"/>
        <dbReference type="ChEBI" id="CHEBI:15901"/>
        <dbReference type="ChEBI" id="CHEBI:17568"/>
        <dbReference type="ChEBI" id="CHEBI:57540"/>
        <dbReference type="ChEBI" id="CHEBI:57945"/>
        <dbReference type="EC" id="1.3.1.1"/>
    </reaction>
</comment>
<dbReference type="GO" id="GO:0004159">
    <property type="term" value="F:dihydropyrimidine dehydrogenase (NAD+) activity"/>
    <property type="evidence" value="ECO:0007669"/>
    <property type="project" value="UniProtKB-EC"/>
</dbReference>
<dbReference type="GO" id="GO:0050661">
    <property type="term" value="F:NADP binding"/>
    <property type="evidence" value="ECO:0007669"/>
    <property type="project" value="TreeGrafter"/>
</dbReference>
<evidence type="ECO:0000313" key="9">
    <source>
        <dbReference type="Proteomes" id="UP001288778"/>
    </source>
</evidence>